<feature type="transmembrane region" description="Helical" evidence="1">
    <location>
        <begin position="6"/>
        <end position="25"/>
    </location>
</feature>
<reference evidence="2 3" key="1">
    <citation type="journal article" date="2020" name="mSystems">
        <title>Defining Genomic and Predicted Metabolic Features of the Acetobacterium Genus.</title>
        <authorList>
            <person name="Ross D.E."/>
            <person name="Marshall C.W."/>
            <person name="Gulliver D."/>
            <person name="May H.D."/>
            <person name="Norman R.S."/>
        </authorList>
    </citation>
    <scope>NUCLEOTIDE SEQUENCE [LARGE SCALE GENOMIC DNA]</scope>
    <source>
        <strain evidence="2 3">DSM 4132</strain>
    </source>
</reference>
<evidence type="ECO:0000313" key="2">
    <source>
        <dbReference type="EMBL" id="MBC3899739.1"/>
    </source>
</evidence>
<organism evidence="2 3">
    <name type="scientific">Acetobacterium malicum</name>
    <dbReference type="NCBI Taxonomy" id="52692"/>
    <lineage>
        <taxon>Bacteria</taxon>
        <taxon>Bacillati</taxon>
        <taxon>Bacillota</taxon>
        <taxon>Clostridia</taxon>
        <taxon>Eubacteriales</taxon>
        <taxon>Eubacteriaceae</taxon>
        <taxon>Acetobacterium</taxon>
    </lineage>
</organism>
<feature type="transmembrane region" description="Helical" evidence="1">
    <location>
        <begin position="286"/>
        <end position="307"/>
    </location>
</feature>
<keyword evidence="1" id="KW-0472">Membrane</keyword>
<feature type="transmembrane region" description="Helical" evidence="1">
    <location>
        <begin position="110"/>
        <end position="128"/>
    </location>
</feature>
<protein>
    <recommendedName>
        <fullName evidence="4">Flp pilus assembly protein TadB</fullName>
    </recommendedName>
</protein>
<accession>A0ABR6YX05</accession>
<name>A0ABR6YX05_9FIRM</name>
<comment type="caution">
    <text evidence="2">The sequence shown here is derived from an EMBL/GenBank/DDBJ whole genome shotgun (WGS) entry which is preliminary data.</text>
</comment>
<dbReference type="RefSeq" id="WP_026394467.1">
    <property type="nucleotide sequence ID" value="NZ_WJBE01000006.1"/>
</dbReference>
<keyword evidence="3" id="KW-1185">Reference proteome</keyword>
<evidence type="ECO:0008006" key="4">
    <source>
        <dbReference type="Google" id="ProtNLM"/>
    </source>
</evidence>
<dbReference type="Proteomes" id="UP000622405">
    <property type="component" value="Unassembled WGS sequence"/>
</dbReference>
<feature type="transmembrane region" description="Helical" evidence="1">
    <location>
        <begin position="85"/>
        <end position="104"/>
    </location>
</feature>
<gene>
    <name evidence="2" type="ORF">GH811_08930</name>
</gene>
<proteinExistence type="predicted"/>
<feature type="transmembrane region" description="Helical" evidence="1">
    <location>
        <begin position="256"/>
        <end position="274"/>
    </location>
</feature>
<dbReference type="EMBL" id="WJBE01000006">
    <property type="protein sequence ID" value="MBC3899739.1"/>
    <property type="molecule type" value="Genomic_DNA"/>
</dbReference>
<evidence type="ECO:0000313" key="3">
    <source>
        <dbReference type="Proteomes" id="UP000622405"/>
    </source>
</evidence>
<evidence type="ECO:0000256" key="1">
    <source>
        <dbReference type="SAM" id="Phobius"/>
    </source>
</evidence>
<keyword evidence="1" id="KW-1133">Transmembrane helix</keyword>
<sequence>MNGISFLIFALLIAGLCLLFNVSPFDLTSQLMDRVVNDKQDIQSVIKKTVPKKRRLLFRRSPFQGLTTTIREAQMILKTTNRESVFTILVMAATILFIVGLILGLMMENILISAVLGVGLALFPFWYIKLAEITYRKELNDELNKTLSVITTSYSRSRNIIKAIEENLHHINPPLLPVFEAFVFDISYITADIPGALLEMSEKIDNQIYKEWCRAVIACQDNPNLIETLPAIVRKFTDIKEANDDFGTDMHTPLRIVLTMVFMNVGVPVLFYFINRTWYLALMDSWGGKIILAVVLMIIFISLNAAIKDIKPIEYNR</sequence>
<keyword evidence="1" id="KW-0812">Transmembrane</keyword>